<organism evidence="8 9">
    <name type="scientific">Candidatus Thermofonsia Clade 1 bacterium</name>
    <dbReference type="NCBI Taxonomy" id="2364210"/>
    <lineage>
        <taxon>Bacteria</taxon>
        <taxon>Bacillati</taxon>
        <taxon>Chloroflexota</taxon>
        <taxon>Candidatus Thermofontia</taxon>
        <taxon>Candidatus Thermofonsia Clade 1</taxon>
    </lineage>
</organism>
<name>A0A2M8PA38_9CHLR</name>
<dbReference type="PANTHER" id="PTHR11409:SF43">
    <property type="entry name" value="ADENOSINE DEAMINASE"/>
    <property type="match status" value="1"/>
</dbReference>
<dbReference type="PANTHER" id="PTHR11409">
    <property type="entry name" value="ADENOSINE DEAMINASE"/>
    <property type="match status" value="1"/>
</dbReference>
<dbReference type="EC" id="3.5.4.4" evidence="3"/>
<dbReference type="AlphaFoldDB" id="A0A2M8PA38"/>
<evidence type="ECO:0000256" key="6">
    <source>
        <dbReference type="ARBA" id="ARBA00022833"/>
    </source>
</evidence>
<evidence type="ECO:0000256" key="1">
    <source>
        <dbReference type="ARBA" id="ARBA00001947"/>
    </source>
</evidence>
<dbReference type="InterPro" id="IPR006330">
    <property type="entry name" value="Ado/ade_deaminase"/>
</dbReference>
<dbReference type="Proteomes" id="UP000229681">
    <property type="component" value="Unassembled WGS sequence"/>
</dbReference>
<dbReference type="GO" id="GO:0004000">
    <property type="term" value="F:adenosine deaminase activity"/>
    <property type="evidence" value="ECO:0007669"/>
    <property type="project" value="TreeGrafter"/>
</dbReference>
<comment type="cofactor">
    <cofactor evidence="1">
        <name>Zn(2+)</name>
        <dbReference type="ChEBI" id="CHEBI:29105"/>
    </cofactor>
</comment>
<keyword evidence="5" id="KW-0378">Hydrolase</keyword>
<feature type="non-terminal residue" evidence="8">
    <location>
        <position position="1"/>
    </location>
</feature>
<dbReference type="Gene3D" id="3.20.20.140">
    <property type="entry name" value="Metal-dependent hydrolases"/>
    <property type="match status" value="1"/>
</dbReference>
<dbReference type="GO" id="GO:0005829">
    <property type="term" value="C:cytosol"/>
    <property type="evidence" value="ECO:0007669"/>
    <property type="project" value="TreeGrafter"/>
</dbReference>
<evidence type="ECO:0000256" key="5">
    <source>
        <dbReference type="ARBA" id="ARBA00022801"/>
    </source>
</evidence>
<evidence type="ECO:0000256" key="3">
    <source>
        <dbReference type="ARBA" id="ARBA00012784"/>
    </source>
</evidence>
<dbReference type="GO" id="GO:0043103">
    <property type="term" value="P:hypoxanthine salvage"/>
    <property type="evidence" value="ECO:0007669"/>
    <property type="project" value="TreeGrafter"/>
</dbReference>
<dbReference type="EMBL" id="PGTM01000410">
    <property type="protein sequence ID" value="PJF34406.1"/>
    <property type="molecule type" value="Genomic_DNA"/>
</dbReference>
<dbReference type="GO" id="GO:0006154">
    <property type="term" value="P:adenosine catabolic process"/>
    <property type="evidence" value="ECO:0007669"/>
    <property type="project" value="TreeGrafter"/>
</dbReference>
<comment type="caution">
    <text evidence="8">The sequence shown here is derived from an EMBL/GenBank/DDBJ whole genome shotgun (WGS) entry which is preliminary data.</text>
</comment>
<dbReference type="SUPFAM" id="SSF51556">
    <property type="entry name" value="Metallo-dependent hydrolases"/>
    <property type="match status" value="1"/>
</dbReference>
<protein>
    <recommendedName>
        <fullName evidence="3">adenosine deaminase</fullName>
        <ecNumber evidence="3">3.5.4.4</ecNumber>
    </recommendedName>
</protein>
<dbReference type="Pfam" id="PF00962">
    <property type="entry name" value="A_deaminase"/>
    <property type="match status" value="1"/>
</dbReference>
<evidence type="ECO:0000256" key="2">
    <source>
        <dbReference type="ARBA" id="ARBA00006676"/>
    </source>
</evidence>
<proteinExistence type="inferred from homology"/>
<dbReference type="GO" id="GO:0046872">
    <property type="term" value="F:metal ion binding"/>
    <property type="evidence" value="ECO:0007669"/>
    <property type="project" value="UniProtKB-KW"/>
</dbReference>
<dbReference type="InterPro" id="IPR001365">
    <property type="entry name" value="A_deaminase_dom"/>
</dbReference>
<comment type="similarity">
    <text evidence="2">Belongs to the metallo-dependent hydrolases superfamily. Adenosine and AMP deaminases family.</text>
</comment>
<evidence type="ECO:0000313" key="8">
    <source>
        <dbReference type="EMBL" id="PJF34406.1"/>
    </source>
</evidence>
<keyword evidence="4" id="KW-0479">Metal-binding</keyword>
<accession>A0A2M8PA38</accession>
<dbReference type="InterPro" id="IPR032466">
    <property type="entry name" value="Metal_Hydrolase"/>
</dbReference>
<sequence>NNKAVRDPSDHAAQRAYFAALPKVELHRHFEGALRLSSLVEIARTYRLDVPAYSAEGLRPHVQMTPDSPRTPQHFLAKFAVLRQFYRDPETIQRLVREVIEDAAADNIRHLELRFTPKALAQSSRLSFRDVIACLCEGAAQAQRALPISVRLIVSLNRHESVQEGAQAVYAALDFMDRGIVALDLGGQEAGFSAEPFRGLFAEARQAGLQVIAHAGEWAGAQSVRYAIEQLGAVRIGHGVRILEDASAVALARERQVVFEICPSSNVYSGICGSLAEHPLPQLYAHGLRLTLNTDDPLLCAIALSDELYAAFTQLQCSLAALRQMALTAAQAAFLPPAERAALAAQIAVAYDG</sequence>
<reference evidence="8 9" key="1">
    <citation type="submission" date="2017-11" db="EMBL/GenBank/DDBJ databases">
        <title>Evolution of Phototrophy in the Chloroflexi Phylum Driven by Horizontal Gene Transfer.</title>
        <authorList>
            <person name="Ward L.M."/>
            <person name="Hemp J."/>
            <person name="Shih P.M."/>
            <person name="Mcglynn S.E."/>
            <person name="Fischer W."/>
        </authorList>
    </citation>
    <scope>NUCLEOTIDE SEQUENCE [LARGE SCALE GENOMIC DNA]</scope>
    <source>
        <strain evidence="8">JP3_13</strain>
    </source>
</reference>
<dbReference type="NCBIfam" id="TIGR01430">
    <property type="entry name" value="aden_deam"/>
    <property type="match status" value="1"/>
</dbReference>
<feature type="domain" description="Adenosine deaminase" evidence="7">
    <location>
        <begin position="22"/>
        <end position="348"/>
    </location>
</feature>
<evidence type="ECO:0000256" key="4">
    <source>
        <dbReference type="ARBA" id="ARBA00022723"/>
    </source>
</evidence>
<keyword evidence="6" id="KW-0862">Zinc</keyword>
<dbReference type="GO" id="GO:0046103">
    <property type="term" value="P:inosine biosynthetic process"/>
    <property type="evidence" value="ECO:0007669"/>
    <property type="project" value="TreeGrafter"/>
</dbReference>
<gene>
    <name evidence="8" type="primary">add</name>
    <name evidence="8" type="ORF">CUN49_15830</name>
</gene>
<evidence type="ECO:0000313" key="9">
    <source>
        <dbReference type="Proteomes" id="UP000229681"/>
    </source>
</evidence>
<evidence type="ECO:0000259" key="7">
    <source>
        <dbReference type="Pfam" id="PF00962"/>
    </source>
</evidence>